<evidence type="ECO:0000259" key="1">
    <source>
        <dbReference type="Pfam" id="PF09537"/>
    </source>
</evidence>
<proteinExistence type="predicted"/>
<dbReference type="Pfam" id="PF09537">
    <property type="entry name" value="DUF2383"/>
    <property type="match status" value="1"/>
</dbReference>
<dbReference type="InterPro" id="IPR011971">
    <property type="entry name" value="CHP02284"/>
</dbReference>
<dbReference type="InterPro" id="IPR019052">
    <property type="entry name" value="DUF2383"/>
</dbReference>
<keyword evidence="3" id="KW-1185">Reference proteome</keyword>
<gene>
    <name evidence="2" type="ORF">ESY86_06805</name>
</gene>
<dbReference type="Gene3D" id="1.20.1260.10">
    <property type="match status" value="1"/>
</dbReference>
<name>A0A5C6ZK21_9FLAO</name>
<protein>
    <submittedName>
        <fullName evidence="2">PA2169 family four-helix-bundle protein</fullName>
    </submittedName>
</protein>
<feature type="domain" description="DUF2383" evidence="1">
    <location>
        <begin position="7"/>
        <end position="118"/>
    </location>
</feature>
<reference evidence="2 3" key="1">
    <citation type="submission" date="2019-08" db="EMBL/GenBank/DDBJ databases">
        <title>Genomes of Subsaximicrobium wynnwilliamsii strains.</title>
        <authorList>
            <person name="Bowman J.P."/>
        </authorList>
    </citation>
    <scope>NUCLEOTIDE SEQUENCE [LARGE SCALE GENOMIC DNA]</scope>
    <source>
        <strain evidence="2 3">2-80-2</strain>
    </source>
</reference>
<dbReference type="RefSeq" id="WP_147085847.1">
    <property type="nucleotide sequence ID" value="NZ_VORM01000005.1"/>
</dbReference>
<dbReference type="PIRSF" id="PIRSF029477">
    <property type="entry name" value="UCP029477"/>
    <property type="match status" value="1"/>
</dbReference>
<organism evidence="2 3">
    <name type="scientific">Subsaximicrobium wynnwilliamsii</name>
    <dbReference type="NCBI Taxonomy" id="291179"/>
    <lineage>
        <taxon>Bacteria</taxon>
        <taxon>Pseudomonadati</taxon>
        <taxon>Bacteroidota</taxon>
        <taxon>Flavobacteriia</taxon>
        <taxon>Flavobacteriales</taxon>
        <taxon>Flavobacteriaceae</taxon>
        <taxon>Subsaximicrobium</taxon>
    </lineage>
</organism>
<dbReference type="EMBL" id="VORO01000005">
    <property type="protein sequence ID" value="TXD89902.1"/>
    <property type="molecule type" value="Genomic_DNA"/>
</dbReference>
<dbReference type="InterPro" id="IPR012347">
    <property type="entry name" value="Ferritin-like"/>
</dbReference>
<accession>A0A5C6ZK21</accession>
<dbReference type="Proteomes" id="UP000321578">
    <property type="component" value="Unassembled WGS sequence"/>
</dbReference>
<dbReference type="InterPro" id="IPR009078">
    <property type="entry name" value="Ferritin-like_SF"/>
</dbReference>
<dbReference type="InterPro" id="IPR016920">
    <property type="entry name" value="UCP029477"/>
</dbReference>
<dbReference type="NCBIfam" id="TIGR02284">
    <property type="entry name" value="PA2169 family four-helix-bundle protein"/>
    <property type="match status" value="1"/>
</dbReference>
<sequence>MDNTKEISKKVNALIEKNNDADKGYQKAAKNAEHKDLVTFLSHQANERKTFALELTSGLKSYNPEFDVDTDGSATGAMHRTWMDVKAALSMDDDESLLEECIRGDKASKEEYEEFLEDYPALSADLRSTVQNQLTKINATLNRVKRLEDLN</sequence>
<dbReference type="SUPFAM" id="SSF47240">
    <property type="entry name" value="Ferritin-like"/>
    <property type="match status" value="1"/>
</dbReference>
<evidence type="ECO:0000313" key="2">
    <source>
        <dbReference type="EMBL" id="TXD89902.1"/>
    </source>
</evidence>
<dbReference type="OrthoDB" id="282393at2"/>
<evidence type="ECO:0000313" key="3">
    <source>
        <dbReference type="Proteomes" id="UP000321578"/>
    </source>
</evidence>
<dbReference type="AlphaFoldDB" id="A0A5C6ZK21"/>
<comment type="caution">
    <text evidence="2">The sequence shown here is derived from an EMBL/GenBank/DDBJ whole genome shotgun (WGS) entry which is preliminary data.</text>
</comment>